<dbReference type="KEGG" id="pfj:MYCFIDRAFT_203614"/>
<keyword evidence="2" id="KW-1185">Reference proteome</keyword>
<evidence type="ECO:0000313" key="2">
    <source>
        <dbReference type="Proteomes" id="UP000016932"/>
    </source>
</evidence>
<organism evidence="1 2">
    <name type="scientific">Pseudocercospora fijiensis (strain CIRAD86)</name>
    <name type="common">Black leaf streak disease fungus</name>
    <name type="synonym">Mycosphaerella fijiensis</name>
    <dbReference type="NCBI Taxonomy" id="383855"/>
    <lineage>
        <taxon>Eukaryota</taxon>
        <taxon>Fungi</taxon>
        <taxon>Dikarya</taxon>
        <taxon>Ascomycota</taxon>
        <taxon>Pezizomycotina</taxon>
        <taxon>Dothideomycetes</taxon>
        <taxon>Dothideomycetidae</taxon>
        <taxon>Mycosphaerellales</taxon>
        <taxon>Mycosphaerellaceae</taxon>
        <taxon>Pseudocercospora</taxon>
    </lineage>
</organism>
<proteinExistence type="predicted"/>
<evidence type="ECO:0000313" key="1">
    <source>
        <dbReference type="EMBL" id="EME83392.1"/>
    </source>
</evidence>
<dbReference type="HOGENOM" id="CLU_2339258_0_0_1"/>
<protein>
    <submittedName>
        <fullName evidence="1">Uncharacterized protein</fullName>
    </submittedName>
</protein>
<dbReference type="EMBL" id="KB446558">
    <property type="protein sequence ID" value="EME83392.1"/>
    <property type="molecule type" value="Genomic_DNA"/>
</dbReference>
<reference evidence="1 2" key="1">
    <citation type="journal article" date="2012" name="PLoS Pathog.">
        <title>Diverse lifestyles and strategies of plant pathogenesis encoded in the genomes of eighteen Dothideomycetes fungi.</title>
        <authorList>
            <person name="Ohm R.A."/>
            <person name="Feau N."/>
            <person name="Henrissat B."/>
            <person name="Schoch C.L."/>
            <person name="Horwitz B.A."/>
            <person name="Barry K.W."/>
            <person name="Condon B.J."/>
            <person name="Copeland A.C."/>
            <person name="Dhillon B."/>
            <person name="Glaser F."/>
            <person name="Hesse C.N."/>
            <person name="Kosti I."/>
            <person name="LaButti K."/>
            <person name="Lindquist E.A."/>
            <person name="Lucas S."/>
            <person name="Salamov A.A."/>
            <person name="Bradshaw R.E."/>
            <person name="Ciuffetti L."/>
            <person name="Hamelin R.C."/>
            <person name="Kema G.H.J."/>
            <person name="Lawrence C."/>
            <person name="Scott J.A."/>
            <person name="Spatafora J.W."/>
            <person name="Turgeon B.G."/>
            <person name="de Wit P.J.G.M."/>
            <person name="Zhong S."/>
            <person name="Goodwin S.B."/>
            <person name="Grigoriev I.V."/>
        </authorList>
    </citation>
    <scope>NUCLEOTIDE SEQUENCE [LARGE SCALE GENOMIC DNA]</scope>
    <source>
        <strain evidence="1 2">CIRAD86</strain>
    </source>
</reference>
<dbReference type="VEuPathDB" id="FungiDB:MYCFIDRAFT_203614"/>
<dbReference type="AlphaFoldDB" id="M3B1V3"/>
<feature type="non-terminal residue" evidence="1">
    <location>
        <position position="98"/>
    </location>
</feature>
<gene>
    <name evidence="1" type="ORF">MYCFIDRAFT_203614</name>
</gene>
<dbReference type="RefSeq" id="XP_007926624.1">
    <property type="nucleotide sequence ID" value="XM_007928433.1"/>
</dbReference>
<sequence>MGSSARGSPATADGRWCWYLPYCRQCVAEFLASFSCGTDGQRGVGAFWQLAFARDRRPGGNRWLGWLVAVECGWLHVLAAEIDPVDAQRASEAERAGA</sequence>
<name>M3B1V3_PSEFD</name>
<dbReference type="GeneID" id="19336170"/>
<dbReference type="Proteomes" id="UP000016932">
    <property type="component" value="Unassembled WGS sequence"/>
</dbReference>
<accession>M3B1V3</accession>